<sequence length="435" mass="49283">MPDNRQNQTNATSISSNEPFDNIKEQRRGTKRRKKEDGGQSKQYPKLPGEPDCGYYLRTGLCGYGSNCRFNHPPLPTKYYLKTGTCKYGLTCKYHHALDRRGVEVQEEKPCPYYMRTYTCKFGQTCKFNHPQPALFETSLPASGPAAVRTMGSILPSAGIPYVGALPAWSLTRSSYLPSSWVPSPQAYMSIVFPPLQGKFESYIDFWFDGHECYVQHTTKNQGELVASGQLDLLAIIIFQFPERPDHPECRYFMNIGSCKYGSNCKFHHPKESLARLATNSLGPQGLPLRPVIKSCAYYEDLCILVGKYRNAQGPKELEDKVNEDEENEESSKKDEPESSSTQEPSWVETNYGKSVNLEVASTLRRERRATSSEITRVVGFDVELAFLIPKRKIGSVLFFMEIFKLKALLGEARLNLRNIAINGILSSLRFRWVD</sequence>
<evidence type="ECO:0000256" key="6">
    <source>
        <dbReference type="SAM" id="MobiDB-lite"/>
    </source>
</evidence>
<feature type="zinc finger region" description="C3H1-type" evidence="5">
    <location>
        <begin position="76"/>
        <end position="99"/>
    </location>
</feature>
<reference evidence="8" key="1">
    <citation type="submission" date="2022-04" db="EMBL/GenBank/DDBJ databases">
        <title>Carnegiea gigantea Genome sequencing and assembly v2.</title>
        <authorList>
            <person name="Copetti D."/>
            <person name="Sanderson M.J."/>
            <person name="Burquez A."/>
            <person name="Wojciechowski M.F."/>
        </authorList>
    </citation>
    <scope>NUCLEOTIDE SEQUENCE</scope>
    <source>
        <strain evidence="8">SGP5-SGP5p</strain>
        <tissue evidence="8">Aerial part</tissue>
    </source>
</reference>
<feature type="zinc finger region" description="C3H1-type" evidence="5">
    <location>
        <begin position="47"/>
        <end position="75"/>
    </location>
</feature>
<evidence type="ECO:0000259" key="7">
    <source>
        <dbReference type="PROSITE" id="PS50103"/>
    </source>
</evidence>
<dbReference type="SUPFAM" id="SSF90229">
    <property type="entry name" value="CCCH zinc finger"/>
    <property type="match status" value="3"/>
</dbReference>
<feature type="domain" description="C3H1-type" evidence="7">
    <location>
        <begin position="76"/>
        <end position="99"/>
    </location>
</feature>
<accession>A0A9Q1GL66</accession>
<feature type="zinc finger region" description="C3H1-type" evidence="5">
    <location>
        <begin position="106"/>
        <end position="133"/>
    </location>
</feature>
<evidence type="ECO:0000256" key="3">
    <source>
        <dbReference type="ARBA" id="ARBA00022833"/>
    </source>
</evidence>
<feature type="region of interest" description="Disordered" evidence="6">
    <location>
        <begin position="1"/>
        <end position="46"/>
    </location>
</feature>
<dbReference type="Pfam" id="PF00642">
    <property type="entry name" value="zf-CCCH"/>
    <property type="match status" value="4"/>
</dbReference>
<dbReference type="InterPro" id="IPR050974">
    <property type="entry name" value="Plant_ZF_CCCH"/>
</dbReference>
<keyword evidence="1 5" id="KW-0479">Metal-binding</keyword>
<dbReference type="SMART" id="SM00356">
    <property type="entry name" value="ZnF_C3H1"/>
    <property type="match status" value="4"/>
</dbReference>
<dbReference type="GO" id="GO:0003677">
    <property type="term" value="F:DNA binding"/>
    <property type="evidence" value="ECO:0007669"/>
    <property type="project" value="UniProtKB-KW"/>
</dbReference>
<dbReference type="Gene3D" id="4.10.1000.10">
    <property type="entry name" value="Zinc finger, CCCH-type"/>
    <property type="match status" value="3"/>
</dbReference>
<keyword evidence="3 5" id="KW-0862">Zinc</keyword>
<protein>
    <recommendedName>
        <fullName evidence="7">C3H1-type domain-containing protein</fullName>
    </recommendedName>
</protein>
<feature type="domain" description="C3H1-type" evidence="7">
    <location>
        <begin position="106"/>
        <end position="133"/>
    </location>
</feature>
<dbReference type="InterPro" id="IPR000571">
    <property type="entry name" value="Znf_CCCH"/>
</dbReference>
<evidence type="ECO:0000313" key="9">
    <source>
        <dbReference type="Proteomes" id="UP001153076"/>
    </source>
</evidence>
<organism evidence="8 9">
    <name type="scientific">Carnegiea gigantea</name>
    <dbReference type="NCBI Taxonomy" id="171969"/>
    <lineage>
        <taxon>Eukaryota</taxon>
        <taxon>Viridiplantae</taxon>
        <taxon>Streptophyta</taxon>
        <taxon>Embryophyta</taxon>
        <taxon>Tracheophyta</taxon>
        <taxon>Spermatophyta</taxon>
        <taxon>Magnoliopsida</taxon>
        <taxon>eudicotyledons</taxon>
        <taxon>Gunneridae</taxon>
        <taxon>Pentapetalae</taxon>
        <taxon>Caryophyllales</taxon>
        <taxon>Cactineae</taxon>
        <taxon>Cactaceae</taxon>
        <taxon>Cactoideae</taxon>
        <taxon>Echinocereeae</taxon>
        <taxon>Carnegiea</taxon>
    </lineage>
</organism>
<dbReference type="Proteomes" id="UP001153076">
    <property type="component" value="Unassembled WGS sequence"/>
</dbReference>
<dbReference type="InterPro" id="IPR036855">
    <property type="entry name" value="Znf_CCCH_sf"/>
</dbReference>
<evidence type="ECO:0000256" key="1">
    <source>
        <dbReference type="ARBA" id="ARBA00022723"/>
    </source>
</evidence>
<name>A0A9Q1GL66_9CARY</name>
<dbReference type="EMBL" id="JAKOGI010003283">
    <property type="protein sequence ID" value="KAJ8420623.1"/>
    <property type="molecule type" value="Genomic_DNA"/>
</dbReference>
<dbReference type="PANTHER" id="PTHR12506:SF50">
    <property type="entry name" value="ZINC FINGER CCCH DOMAIN-CONTAINING PROTEIN 26"/>
    <property type="match status" value="1"/>
</dbReference>
<evidence type="ECO:0000256" key="5">
    <source>
        <dbReference type="PROSITE-ProRule" id="PRU00723"/>
    </source>
</evidence>
<evidence type="ECO:0000313" key="8">
    <source>
        <dbReference type="EMBL" id="KAJ8420623.1"/>
    </source>
</evidence>
<keyword evidence="2 5" id="KW-0863">Zinc-finger</keyword>
<proteinExistence type="predicted"/>
<evidence type="ECO:0000256" key="2">
    <source>
        <dbReference type="ARBA" id="ARBA00022771"/>
    </source>
</evidence>
<gene>
    <name evidence="8" type="ORF">Cgig2_027793</name>
</gene>
<evidence type="ECO:0000256" key="4">
    <source>
        <dbReference type="ARBA" id="ARBA00023125"/>
    </source>
</evidence>
<dbReference type="GO" id="GO:0008270">
    <property type="term" value="F:zinc ion binding"/>
    <property type="evidence" value="ECO:0007669"/>
    <property type="project" value="UniProtKB-KW"/>
</dbReference>
<feature type="zinc finger region" description="C3H1-type" evidence="5">
    <location>
        <begin position="244"/>
        <end position="272"/>
    </location>
</feature>
<dbReference type="PANTHER" id="PTHR12506">
    <property type="entry name" value="PROTEIN PHOSPHATASE RELATED"/>
    <property type="match status" value="1"/>
</dbReference>
<feature type="domain" description="C3H1-type" evidence="7">
    <location>
        <begin position="244"/>
        <end position="272"/>
    </location>
</feature>
<feature type="compositionally biased region" description="Polar residues" evidence="6">
    <location>
        <begin position="1"/>
        <end position="19"/>
    </location>
</feature>
<dbReference type="GO" id="GO:0003729">
    <property type="term" value="F:mRNA binding"/>
    <property type="evidence" value="ECO:0007669"/>
    <property type="project" value="UniProtKB-ARBA"/>
</dbReference>
<feature type="region of interest" description="Disordered" evidence="6">
    <location>
        <begin position="316"/>
        <end position="347"/>
    </location>
</feature>
<comment type="caution">
    <text evidence="8">The sequence shown here is derived from an EMBL/GenBank/DDBJ whole genome shotgun (WGS) entry which is preliminary data.</text>
</comment>
<dbReference type="OrthoDB" id="411372at2759"/>
<keyword evidence="9" id="KW-1185">Reference proteome</keyword>
<feature type="domain" description="C3H1-type" evidence="7">
    <location>
        <begin position="47"/>
        <end position="75"/>
    </location>
</feature>
<keyword evidence="4" id="KW-0238">DNA-binding</keyword>
<dbReference type="PROSITE" id="PS50103">
    <property type="entry name" value="ZF_C3H1"/>
    <property type="match status" value="4"/>
</dbReference>
<dbReference type="AlphaFoldDB" id="A0A9Q1GL66"/>